<feature type="compositionally biased region" description="Basic and acidic residues" evidence="1">
    <location>
        <begin position="432"/>
        <end position="463"/>
    </location>
</feature>
<feature type="compositionally biased region" description="Low complexity" evidence="1">
    <location>
        <begin position="479"/>
        <end position="490"/>
    </location>
</feature>
<feature type="compositionally biased region" description="Gly residues" evidence="1">
    <location>
        <begin position="491"/>
        <end position="512"/>
    </location>
</feature>
<feature type="compositionally biased region" description="Acidic residues" evidence="1">
    <location>
        <begin position="374"/>
        <end position="413"/>
    </location>
</feature>
<name>A0A895XNK9_9ACTN</name>
<feature type="compositionally biased region" description="Acidic residues" evidence="1">
    <location>
        <begin position="562"/>
        <end position="579"/>
    </location>
</feature>
<organism evidence="2 3">
    <name type="scientific">Natronoglycomyces albus</name>
    <dbReference type="NCBI Taxonomy" id="2811108"/>
    <lineage>
        <taxon>Bacteria</taxon>
        <taxon>Bacillati</taxon>
        <taxon>Actinomycetota</taxon>
        <taxon>Actinomycetes</taxon>
        <taxon>Glycomycetales</taxon>
        <taxon>Glycomycetaceae</taxon>
        <taxon>Natronoglycomyces</taxon>
    </lineage>
</organism>
<gene>
    <name evidence="2" type="ORF">JQS30_09670</name>
</gene>
<protein>
    <submittedName>
        <fullName evidence="2">Uncharacterized protein</fullName>
    </submittedName>
</protein>
<reference evidence="2" key="1">
    <citation type="submission" date="2021-02" db="EMBL/GenBank/DDBJ databases">
        <title>Natronoglycomyces albus gen. nov., sp. nov, a haloalkaliphilic actinobacterium from a soda solonchak soil.</title>
        <authorList>
            <person name="Sorokin D.Y."/>
            <person name="Khijniak T.V."/>
            <person name="Zakharycheva A.P."/>
            <person name="Boueva O.V."/>
            <person name="Ariskina E.V."/>
            <person name="Hahnke R.L."/>
            <person name="Bunk B."/>
            <person name="Sproer C."/>
            <person name="Schumann P."/>
            <person name="Evtushenko L.I."/>
            <person name="Kublanov I.V."/>
        </authorList>
    </citation>
    <scope>NUCLEOTIDE SEQUENCE</scope>
    <source>
        <strain evidence="2">DSM 106290</strain>
    </source>
</reference>
<accession>A0A895XNK9</accession>
<dbReference type="Proteomes" id="UP000662939">
    <property type="component" value="Chromosome"/>
</dbReference>
<evidence type="ECO:0000256" key="1">
    <source>
        <dbReference type="SAM" id="MobiDB-lite"/>
    </source>
</evidence>
<dbReference type="KEGG" id="nav:JQS30_09670"/>
<feature type="region of interest" description="Disordered" evidence="1">
    <location>
        <begin position="333"/>
        <end position="579"/>
    </location>
</feature>
<evidence type="ECO:0000313" key="3">
    <source>
        <dbReference type="Proteomes" id="UP000662939"/>
    </source>
</evidence>
<feature type="compositionally biased region" description="Gly residues" evidence="1">
    <location>
        <begin position="520"/>
        <end position="547"/>
    </location>
</feature>
<proteinExistence type="predicted"/>
<feature type="compositionally biased region" description="Pro residues" evidence="1">
    <location>
        <begin position="420"/>
        <end position="430"/>
    </location>
</feature>
<dbReference type="AlphaFoldDB" id="A0A895XNK9"/>
<feature type="compositionally biased region" description="Gly residues" evidence="1">
    <location>
        <begin position="343"/>
        <end position="359"/>
    </location>
</feature>
<keyword evidence="3" id="KW-1185">Reference proteome</keyword>
<evidence type="ECO:0000313" key="2">
    <source>
        <dbReference type="EMBL" id="QSB04086.1"/>
    </source>
</evidence>
<dbReference type="EMBL" id="CP070496">
    <property type="protein sequence ID" value="QSB04086.1"/>
    <property type="molecule type" value="Genomic_DNA"/>
</dbReference>
<sequence length="579" mass="61641">MSNTIFDGGRTPSAPNYSLKPHNATLYSDPSYTSMAAGCDCNLGCNPTQPVWEQAMSVVVEPEDHCAAPSGEVGEPDPGAVLRAKSHIRAGAQHAILPIADNWKNDFAAPLRECRDTIVSGLKKLSGEWVGEDFDRLDEYAREIVRHIDDILEKTSGMADSMRRRAQAIDNLQTSCSGAKYPPPLTEYQDARFLSNVKVHVRPAWRDGPCSVLEPVEAISLATRNPTEAETFVGDYRDWVAAHENYLLESGQVSSQKEAQDRAHKDMHDKLEPMIKDMEQRLIDGHTQRVEVLRTLHESIVRELNEMELSLPPGNPPNPAQLGIGVDLVEGVGPLGNLPTAPPGGGGGGGGIGPDGPGGQPDPPTFDPPNLDRDDLDDTEDPDPPPPPEDDIVDEEKERDESVDEEEKDDEEERVFWYPGPDPELPVCPPEPDEKPDNERDNERDDEPDWRIPERPRPERPDEPSFDGGLYGGTPPSGPSGTSGSGAPASGVGGLGTGTAGTGAAGSVGGVVAGTPGASGAAGTGGSGGSRMGGGAAMMPMGGGAGSGNNTDSESKNSDWLREDEDVFAVADEEDDPYR</sequence>
<dbReference type="RefSeq" id="WP_213170085.1">
    <property type="nucleotide sequence ID" value="NZ_CP070496.1"/>
</dbReference>